<comment type="caution">
    <text evidence="3">The sequence shown here is derived from an EMBL/GenBank/DDBJ whole genome shotgun (WGS) entry which is preliminary data.</text>
</comment>
<dbReference type="SUPFAM" id="SSF110849">
    <property type="entry name" value="ParB/Sulfiredoxin"/>
    <property type="match status" value="1"/>
</dbReference>
<accession>A0A415M7U3</accession>
<sequence>MKTWQMRCCRLWRWNKMPKLNNFFDKTETVEKILTKKMHPQLVSIKNLEESKLQYRDIPQEDVEKLADLIELDGEVLQPLLVRKAGGDTYEILAGHKRYRACRYLNEKGLKQFSMIPCYVKSMTDAQAEFAVYSTNGYNRKTDYEIMREVEGMSRLLKENPELFPEAASGRLVEKLASIMNMSKTVVQEYKTIANNLSDDAMEKFKKDEITKESAKTLAALNNEEQAKVLSTGAVKTNEIKQAVAELKEPSNKDIELAYHHITSGLNMKKYVPGSVFENYLKDRCGRSHQYYGGTGLSFDCSLRGVAINRRKEITWHDFVSRAEKLGLYKPYDYVTESVTKNEPEEQLPGQDSILNHPEYLPDDNAISDNDKSENKEHEADNENKVRNEYLTDKLSGVKAIGRCPKCLGAVAYLTNPMCCGKCGYKLDWTFAK</sequence>
<dbReference type="Pfam" id="PF02195">
    <property type="entry name" value="ParB_N"/>
    <property type="match status" value="1"/>
</dbReference>
<dbReference type="EMBL" id="QROY01000019">
    <property type="protein sequence ID" value="RHL64892.1"/>
    <property type="molecule type" value="Genomic_DNA"/>
</dbReference>
<evidence type="ECO:0000313" key="4">
    <source>
        <dbReference type="Proteomes" id="UP000285201"/>
    </source>
</evidence>
<dbReference type="GO" id="GO:0005694">
    <property type="term" value="C:chromosome"/>
    <property type="evidence" value="ECO:0007669"/>
    <property type="project" value="TreeGrafter"/>
</dbReference>
<dbReference type="GO" id="GO:0007059">
    <property type="term" value="P:chromosome segregation"/>
    <property type="evidence" value="ECO:0007669"/>
    <property type="project" value="TreeGrafter"/>
</dbReference>
<reference evidence="3 4" key="1">
    <citation type="submission" date="2018-08" db="EMBL/GenBank/DDBJ databases">
        <title>A genome reference for cultivated species of the human gut microbiota.</title>
        <authorList>
            <person name="Zou Y."/>
            <person name="Xue W."/>
            <person name="Luo G."/>
        </authorList>
    </citation>
    <scope>NUCLEOTIDE SEQUENCE [LARGE SCALE GENOMIC DNA]</scope>
    <source>
        <strain evidence="3 4">AF36-7BH</strain>
    </source>
</reference>
<name>A0A415M7U3_9FIRM</name>
<dbReference type="PANTHER" id="PTHR33375">
    <property type="entry name" value="CHROMOSOME-PARTITIONING PROTEIN PARB-RELATED"/>
    <property type="match status" value="1"/>
</dbReference>
<evidence type="ECO:0000259" key="2">
    <source>
        <dbReference type="SMART" id="SM00470"/>
    </source>
</evidence>
<feature type="compositionally biased region" description="Basic and acidic residues" evidence="1">
    <location>
        <begin position="369"/>
        <end position="386"/>
    </location>
</feature>
<protein>
    <recommendedName>
        <fullName evidence="2">ParB-like N-terminal domain-containing protein</fullName>
    </recommendedName>
</protein>
<dbReference type="InterPro" id="IPR003115">
    <property type="entry name" value="ParB_N"/>
</dbReference>
<evidence type="ECO:0000313" key="3">
    <source>
        <dbReference type="EMBL" id="RHL64892.1"/>
    </source>
</evidence>
<dbReference type="PANTHER" id="PTHR33375:SF7">
    <property type="entry name" value="CHROMOSOME 2-PARTITIONING PROTEIN PARB-RELATED"/>
    <property type="match status" value="1"/>
</dbReference>
<evidence type="ECO:0000256" key="1">
    <source>
        <dbReference type="SAM" id="MobiDB-lite"/>
    </source>
</evidence>
<organism evidence="3 4">
    <name type="scientific">Lachnospira eligens</name>
    <dbReference type="NCBI Taxonomy" id="39485"/>
    <lineage>
        <taxon>Bacteria</taxon>
        <taxon>Bacillati</taxon>
        <taxon>Bacillota</taxon>
        <taxon>Clostridia</taxon>
        <taxon>Lachnospirales</taxon>
        <taxon>Lachnospiraceae</taxon>
        <taxon>Lachnospira</taxon>
    </lineage>
</organism>
<dbReference type="InterPro" id="IPR036086">
    <property type="entry name" value="ParB/Sulfiredoxin_sf"/>
</dbReference>
<feature type="region of interest" description="Disordered" evidence="1">
    <location>
        <begin position="341"/>
        <end position="386"/>
    </location>
</feature>
<gene>
    <name evidence="3" type="ORF">DW007_14695</name>
</gene>
<proteinExistence type="predicted"/>
<feature type="domain" description="ParB-like N-terminal" evidence="2">
    <location>
        <begin position="41"/>
        <end position="136"/>
    </location>
</feature>
<dbReference type="Gene3D" id="3.90.1530.10">
    <property type="entry name" value="Conserved hypothetical protein from pyrococcus furiosus pfu- 392566-001, ParB domain"/>
    <property type="match status" value="1"/>
</dbReference>
<dbReference type="InterPro" id="IPR050336">
    <property type="entry name" value="Chromosome_partition/occlusion"/>
</dbReference>
<dbReference type="AlphaFoldDB" id="A0A415M7U3"/>
<dbReference type="SMART" id="SM00470">
    <property type="entry name" value="ParB"/>
    <property type="match status" value="1"/>
</dbReference>
<dbReference type="SUPFAM" id="SSF109709">
    <property type="entry name" value="KorB DNA-binding domain-like"/>
    <property type="match status" value="1"/>
</dbReference>
<dbReference type="Gene3D" id="1.10.10.2830">
    <property type="match status" value="1"/>
</dbReference>
<dbReference type="Proteomes" id="UP000285201">
    <property type="component" value="Unassembled WGS sequence"/>
</dbReference>